<keyword evidence="1" id="KW-0732">Signal</keyword>
<evidence type="ECO:0000256" key="1">
    <source>
        <dbReference type="SAM" id="SignalP"/>
    </source>
</evidence>
<organism evidence="2 3">
    <name type="scientific">Filimonas effusa</name>
    <dbReference type="NCBI Taxonomy" id="2508721"/>
    <lineage>
        <taxon>Bacteria</taxon>
        <taxon>Pseudomonadati</taxon>
        <taxon>Bacteroidota</taxon>
        <taxon>Chitinophagia</taxon>
        <taxon>Chitinophagales</taxon>
        <taxon>Chitinophagaceae</taxon>
        <taxon>Filimonas</taxon>
    </lineage>
</organism>
<proteinExistence type="predicted"/>
<protein>
    <recommendedName>
        <fullName evidence="4">DUF1579 domain-containing protein</fullName>
    </recommendedName>
</protein>
<accession>A0A4Q1D3J6</accession>
<dbReference type="RefSeq" id="WP_129005104.1">
    <property type="nucleotide sequence ID" value="NZ_SDHZ01000003.1"/>
</dbReference>
<dbReference type="EMBL" id="SDHZ01000003">
    <property type="protein sequence ID" value="RXK81707.1"/>
    <property type="molecule type" value="Genomic_DNA"/>
</dbReference>
<evidence type="ECO:0008006" key="4">
    <source>
        <dbReference type="Google" id="ProtNLM"/>
    </source>
</evidence>
<reference evidence="2 3" key="1">
    <citation type="submission" date="2019-01" db="EMBL/GenBank/DDBJ databases">
        <title>Filimonas sp. strain TTM-71.</title>
        <authorList>
            <person name="Chen W.-M."/>
        </authorList>
    </citation>
    <scope>NUCLEOTIDE SEQUENCE [LARGE SCALE GENOMIC DNA]</scope>
    <source>
        <strain evidence="2 3">TTM-71</strain>
    </source>
</reference>
<evidence type="ECO:0000313" key="3">
    <source>
        <dbReference type="Proteomes" id="UP000290545"/>
    </source>
</evidence>
<name>A0A4Q1D3J6_9BACT</name>
<dbReference type="AlphaFoldDB" id="A0A4Q1D3J6"/>
<dbReference type="Proteomes" id="UP000290545">
    <property type="component" value="Unassembled WGS sequence"/>
</dbReference>
<feature type="chain" id="PRO_5020386324" description="DUF1579 domain-containing protein" evidence="1">
    <location>
        <begin position="23"/>
        <end position="171"/>
    </location>
</feature>
<feature type="signal peptide" evidence="1">
    <location>
        <begin position="1"/>
        <end position="22"/>
    </location>
</feature>
<evidence type="ECO:0000313" key="2">
    <source>
        <dbReference type="EMBL" id="RXK81707.1"/>
    </source>
</evidence>
<comment type="caution">
    <text evidence="2">The sequence shown here is derived from an EMBL/GenBank/DDBJ whole genome shotgun (WGS) entry which is preliminary data.</text>
</comment>
<sequence length="171" mass="19358">MTKSRIVFSILILLANVSWSNAQDSVKVSARDFKALIGSWQGALTYLDYQSGKPYTMPANLKVYRIGKSNNYVLSNIYPNEKSANSTDTLKIASDGRSIGTERIISKRKLENGDLEIVTGKSGTDGNDNKPALFRYTYTIGRSVYKKKKEVQFSGETTWVKRHEYIYQIHE</sequence>
<gene>
    <name evidence="2" type="ORF">ESB13_18095</name>
</gene>
<dbReference type="OrthoDB" id="805991at2"/>
<keyword evidence="3" id="KW-1185">Reference proteome</keyword>